<organism evidence="8 9">
    <name type="scientific">Eumeta variegata</name>
    <name type="common">Bagworm moth</name>
    <name type="synonym">Eumeta japonica</name>
    <dbReference type="NCBI Taxonomy" id="151549"/>
    <lineage>
        <taxon>Eukaryota</taxon>
        <taxon>Metazoa</taxon>
        <taxon>Ecdysozoa</taxon>
        <taxon>Arthropoda</taxon>
        <taxon>Hexapoda</taxon>
        <taxon>Insecta</taxon>
        <taxon>Pterygota</taxon>
        <taxon>Neoptera</taxon>
        <taxon>Endopterygota</taxon>
        <taxon>Lepidoptera</taxon>
        <taxon>Glossata</taxon>
        <taxon>Ditrysia</taxon>
        <taxon>Tineoidea</taxon>
        <taxon>Psychidae</taxon>
        <taxon>Oiketicinae</taxon>
        <taxon>Eumeta</taxon>
    </lineage>
</organism>
<comment type="caution">
    <text evidence="8">The sequence shown here is derived from an EMBL/GenBank/DDBJ whole genome shotgun (WGS) entry which is preliminary data.</text>
</comment>
<evidence type="ECO:0000256" key="5">
    <source>
        <dbReference type="ARBA" id="ARBA00022989"/>
    </source>
</evidence>
<protein>
    <submittedName>
        <fullName evidence="8">Scavenger receptor class B member 1</fullName>
    </submittedName>
</protein>
<evidence type="ECO:0000256" key="3">
    <source>
        <dbReference type="ARBA" id="ARBA00022475"/>
    </source>
</evidence>
<dbReference type="STRING" id="151549.A0A4C1UFB1"/>
<evidence type="ECO:0000256" key="1">
    <source>
        <dbReference type="ARBA" id="ARBA00004236"/>
    </source>
</evidence>
<evidence type="ECO:0000256" key="2">
    <source>
        <dbReference type="ARBA" id="ARBA00010532"/>
    </source>
</evidence>
<evidence type="ECO:0000313" key="8">
    <source>
        <dbReference type="EMBL" id="GBP24807.1"/>
    </source>
</evidence>
<dbReference type="GO" id="GO:0005886">
    <property type="term" value="C:plasma membrane"/>
    <property type="evidence" value="ECO:0007669"/>
    <property type="project" value="UniProtKB-SubCell"/>
</dbReference>
<dbReference type="Pfam" id="PF01130">
    <property type="entry name" value="CD36"/>
    <property type="match status" value="1"/>
</dbReference>
<dbReference type="OrthoDB" id="8187528at2759"/>
<evidence type="ECO:0000256" key="4">
    <source>
        <dbReference type="ARBA" id="ARBA00022692"/>
    </source>
</evidence>
<gene>
    <name evidence="8" type="primary">SCARB1</name>
    <name evidence="8" type="ORF">EVAR_14140_1</name>
</gene>
<dbReference type="GO" id="GO:0005737">
    <property type="term" value="C:cytoplasm"/>
    <property type="evidence" value="ECO:0007669"/>
    <property type="project" value="TreeGrafter"/>
</dbReference>
<keyword evidence="6" id="KW-0472">Membrane</keyword>
<dbReference type="PANTHER" id="PTHR11923:SF89">
    <property type="entry name" value="GH15894P"/>
    <property type="match status" value="1"/>
</dbReference>
<comment type="subcellular location">
    <subcellularLocation>
        <location evidence="1">Cell membrane</location>
    </subcellularLocation>
</comment>
<proteinExistence type="inferred from homology"/>
<keyword evidence="9" id="KW-1185">Reference proteome</keyword>
<accession>A0A4C1UFB1</accession>
<comment type="similarity">
    <text evidence="2">Belongs to the CD36 family.</text>
</comment>
<dbReference type="InterPro" id="IPR002159">
    <property type="entry name" value="CD36_fam"/>
</dbReference>
<dbReference type="Proteomes" id="UP000299102">
    <property type="component" value="Unassembled WGS sequence"/>
</dbReference>
<sequence>MFVAEELVTDGIRLYRYNLSETVHERIRNATDCYDTTPSLPSGLSDGSKCYYDFPMVLSYPHFYTGLSQKEVSVTGLKPDRERHNSFAVVEPLTGTPFVSIARMQSNLRVHDLSGFSSAYDRFSNSVLPMFWVEYVSHQYAAGLFCGNRMYEGPANVVMEGEWDTGTLTHSQQKKLSIHVCILSMCGILAPLACGLQEMVTKMNDAIEKRVMKGNVSKTKVMVFENGERTTEYK</sequence>
<dbReference type="GO" id="GO:0005044">
    <property type="term" value="F:scavenger receptor activity"/>
    <property type="evidence" value="ECO:0007669"/>
    <property type="project" value="TreeGrafter"/>
</dbReference>
<keyword evidence="5" id="KW-1133">Transmembrane helix</keyword>
<name>A0A4C1UFB1_EUMVA</name>
<evidence type="ECO:0000256" key="6">
    <source>
        <dbReference type="ARBA" id="ARBA00023136"/>
    </source>
</evidence>
<dbReference type="PRINTS" id="PR01609">
    <property type="entry name" value="CD36FAMILY"/>
</dbReference>
<keyword evidence="4" id="KW-0812">Transmembrane</keyword>
<keyword evidence="8" id="KW-0675">Receptor</keyword>
<evidence type="ECO:0000256" key="7">
    <source>
        <dbReference type="ARBA" id="ARBA00023180"/>
    </source>
</evidence>
<keyword evidence="3" id="KW-1003">Cell membrane</keyword>
<dbReference type="AlphaFoldDB" id="A0A4C1UFB1"/>
<reference evidence="8 9" key="1">
    <citation type="journal article" date="2019" name="Commun. Biol.">
        <title>The bagworm genome reveals a unique fibroin gene that provides high tensile strength.</title>
        <authorList>
            <person name="Kono N."/>
            <person name="Nakamura H."/>
            <person name="Ohtoshi R."/>
            <person name="Tomita M."/>
            <person name="Numata K."/>
            <person name="Arakawa K."/>
        </authorList>
    </citation>
    <scope>NUCLEOTIDE SEQUENCE [LARGE SCALE GENOMIC DNA]</scope>
</reference>
<evidence type="ECO:0000313" key="9">
    <source>
        <dbReference type="Proteomes" id="UP000299102"/>
    </source>
</evidence>
<dbReference type="PANTHER" id="PTHR11923">
    <property type="entry name" value="SCAVENGER RECEPTOR CLASS B TYPE-1 SR-B1"/>
    <property type="match status" value="1"/>
</dbReference>
<dbReference type="EMBL" id="BGZK01000166">
    <property type="protein sequence ID" value="GBP24807.1"/>
    <property type="molecule type" value="Genomic_DNA"/>
</dbReference>
<keyword evidence="7" id="KW-0325">Glycoprotein</keyword>